<evidence type="ECO:0000256" key="2">
    <source>
        <dbReference type="SAM" id="Phobius"/>
    </source>
</evidence>
<evidence type="ECO:0000256" key="1">
    <source>
        <dbReference type="SAM" id="MobiDB-lite"/>
    </source>
</evidence>
<reference evidence="3" key="1">
    <citation type="submission" date="2023-01" db="EMBL/GenBank/DDBJ databases">
        <authorList>
            <person name="Van Ghelder C."/>
            <person name="Rancurel C."/>
        </authorList>
    </citation>
    <scope>NUCLEOTIDE SEQUENCE</scope>
    <source>
        <strain evidence="3">CNCM I-4278</strain>
    </source>
</reference>
<dbReference type="EMBL" id="CAOQHR010000006">
    <property type="protein sequence ID" value="CAI6336697.1"/>
    <property type="molecule type" value="Genomic_DNA"/>
</dbReference>
<protein>
    <submittedName>
        <fullName evidence="3">Uncharacterized protein</fullName>
    </submittedName>
</protein>
<accession>A0A9W4XWW6</accession>
<feature type="transmembrane region" description="Helical" evidence="2">
    <location>
        <begin position="484"/>
        <end position="503"/>
    </location>
</feature>
<dbReference type="Proteomes" id="UP001152607">
    <property type="component" value="Unassembled WGS sequence"/>
</dbReference>
<feature type="compositionally biased region" description="Polar residues" evidence="1">
    <location>
        <begin position="1"/>
        <end position="12"/>
    </location>
</feature>
<keyword evidence="2" id="KW-1133">Transmembrane helix</keyword>
<feature type="transmembrane region" description="Helical" evidence="2">
    <location>
        <begin position="296"/>
        <end position="317"/>
    </location>
</feature>
<evidence type="ECO:0000313" key="4">
    <source>
        <dbReference type="Proteomes" id="UP001152607"/>
    </source>
</evidence>
<proteinExistence type="predicted"/>
<gene>
    <name evidence="3" type="ORF">PDIGIT_LOCUS9802</name>
</gene>
<evidence type="ECO:0000313" key="3">
    <source>
        <dbReference type="EMBL" id="CAI6336697.1"/>
    </source>
</evidence>
<feature type="transmembrane region" description="Helical" evidence="2">
    <location>
        <begin position="372"/>
        <end position="389"/>
    </location>
</feature>
<keyword evidence="2" id="KW-0812">Transmembrane</keyword>
<keyword evidence="4" id="KW-1185">Reference proteome</keyword>
<name>A0A9W4XWW6_9PLEO</name>
<keyword evidence="2" id="KW-0472">Membrane</keyword>
<sequence>MDTDSTTDSAKNNVEDGHGDTDNPADNPQQDETPSEPDAPPLEYIKLFEKQGNQWKEMTGKRERQIWKVGIARRRFHVRDHPTSVRRLLLRIIFNAGPALFPDRFAHWAVYICPVDALSEDSSYSMLVLSPSKRHRSPLALSQAANLYWPSKIGPFGYEKSDELEEVEACFAREELGRIANMFRDICVIGGIKYDPFNLHSQLFATALYNFFRFHAVGPEGKGCPPFDVDLFKTSTAALNQAYLLVLSKRHIRNLLLRILLSHNVNQVLLQGSFLNSPFQLLFEWMSLLIFPAPQVLHSIAALVIPPEFAVAFWGSLTDLLNSKFATLVCYTVVSPFLIRCCYIIILTRTSTVLSFLETIMVYPFTAKHKNASQFTIIVGFILFWYIGIPPPKPLLYAVSVVELFELSRPIALAAPWASNAWNRAFLTRGLLQAGFESRLSSWYVGEHRCGHGHDLAQRSSKPTSGASGLKQRLKNLNYVADKVFSRIIIVGLIIIIYIHSPISFERYSWNGRGYGGRFEL</sequence>
<comment type="caution">
    <text evidence="3">The sequence shown here is derived from an EMBL/GenBank/DDBJ whole genome shotgun (WGS) entry which is preliminary data.</text>
</comment>
<organism evidence="3 4">
    <name type="scientific">Periconia digitata</name>
    <dbReference type="NCBI Taxonomy" id="1303443"/>
    <lineage>
        <taxon>Eukaryota</taxon>
        <taxon>Fungi</taxon>
        <taxon>Dikarya</taxon>
        <taxon>Ascomycota</taxon>
        <taxon>Pezizomycotina</taxon>
        <taxon>Dothideomycetes</taxon>
        <taxon>Pleosporomycetidae</taxon>
        <taxon>Pleosporales</taxon>
        <taxon>Massarineae</taxon>
        <taxon>Periconiaceae</taxon>
        <taxon>Periconia</taxon>
    </lineage>
</organism>
<dbReference type="AlphaFoldDB" id="A0A9W4XWW6"/>
<feature type="region of interest" description="Disordered" evidence="1">
    <location>
        <begin position="1"/>
        <end position="40"/>
    </location>
</feature>